<evidence type="ECO:0000313" key="1">
    <source>
        <dbReference type="EMBL" id="MBI1684963.1"/>
    </source>
</evidence>
<gene>
    <name evidence="1" type="ORF">I4Q42_14915</name>
</gene>
<evidence type="ECO:0000313" key="2">
    <source>
        <dbReference type="Proteomes" id="UP000639859"/>
    </source>
</evidence>
<accession>A0ABS0SZA4</accession>
<dbReference type="EMBL" id="JADWOX010000010">
    <property type="protein sequence ID" value="MBI1684963.1"/>
    <property type="molecule type" value="Genomic_DNA"/>
</dbReference>
<sequence>MSALFAGLAEIFEVDESEISSASELAAFNWDSLAIISTLALVDEINGVLLDGQALAKCETVADIEALIAKEAA</sequence>
<organism evidence="1 2">
    <name type="scientific">Caulobacter hibisci</name>
    <dbReference type="NCBI Taxonomy" id="2035993"/>
    <lineage>
        <taxon>Bacteria</taxon>
        <taxon>Pseudomonadati</taxon>
        <taxon>Pseudomonadota</taxon>
        <taxon>Alphaproteobacteria</taxon>
        <taxon>Caulobacterales</taxon>
        <taxon>Caulobacteraceae</taxon>
        <taxon>Caulobacter</taxon>
    </lineage>
</organism>
<dbReference type="RefSeq" id="WP_198576878.1">
    <property type="nucleotide sequence ID" value="NZ_JADWOX010000010.1"/>
</dbReference>
<comment type="caution">
    <text evidence="1">The sequence shown here is derived from an EMBL/GenBank/DDBJ whole genome shotgun (WGS) entry which is preliminary data.</text>
</comment>
<dbReference type="InterPro" id="IPR036736">
    <property type="entry name" value="ACP-like_sf"/>
</dbReference>
<dbReference type="Gene3D" id="1.10.1200.10">
    <property type="entry name" value="ACP-like"/>
    <property type="match status" value="1"/>
</dbReference>
<dbReference type="Proteomes" id="UP000639859">
    <property type="component" value="Unassembled WGS sequence"/>
</dbReference>
<name>A0ABS0SZA4_9CAUL</name>
<reference evidence="1 2" key="1">
    <citation type="submission" date="2020-11" db="EMBL/GenBank/DDBJ databases">
        <title>genome sequence of strain KACC 18849.</title>
        <authorList>
            <person name="Gao J."/>
            <person name="Zhang X."/>
        </authorList>
    </citation>
    <scope>NUCLEOTIDE SEQUENCE [LARGE SCALE GENOMIC DNA]</scope>
    <source>
        <strain evidence="1 2">KACC 18849</strain>
    </source>
</reference>
<proteinExistence type="predicted"/>
<dbReference type="SUPFAM" id="SSF47336">
    <property type="entry name" value="ACP-like"/>
    <property type="match status" value="1"/>
</dbReference>
<protein>
    <submittedName>
        <fullName evidence="1">Acyl carrier protein</fullName>
    </submittedName>
</protein>
<keyword evidence="2" id="KW-1185">Reference proteome</keyword>